<feature type="domain" description="Amidohydrolase-related" evidence="2">
    <location>
        <begin position="84"/>
        <end position="434"/>
    </location>
</feature>
<dbReference type="InterPro" id="IPR057744">
    <property type="entry name" value="OTAase-like"/>
</dbReference>
<evidence type="ECO:0000256" key="1">
    <source>
        <dbReference type="SAM" id="SignalP"/>
    </source>
</evidence>
<dbReference type="InterPro" id="IPR011059">
    <property type="entry name" value="Metal-dep_hydrolase_composite"/>
</dbReference>
<evidence type="ECO:0000313" key="3">
    <source>
        <dbReference type="EMBL" id="MVW60981.1"/>
    </source>
</evidence>
<keyword evidence="3" id="KW-0378">Hydrolase</keyword>
<dbReference type="Pfam" id="PF01979">
    <property type="entry name" value="Amidohydro_1"/>
    <property type="match status" value="1"/>
</dbReference>
<dbReference type="PANTHER" id="PTHR43135">
    <property type="entry name" value="ALPHA-D-RIBOSE 1-METHYLPHOSPHONATE 5-TRIPHOSPHATE DIPHOSPHATASE"/>
    <property type="match status" value="1"/>
</dbReference>
<dbReference type="SUPFAM" id="SSF51556">
    <property type="entry name" value="Metallo-dependent hydrolases"/>
    <property type="match status" value="1"/>
</dbReference>
<accession>A0A7X3FZM9</accession>
<feature type="chain" id="PRO_5030746529" evidence="1">
    <location>
        <begin position="22"/>
        <end position="440"/>
    </location>
</feature>
<feature type="signal peptide" evidence="1">
    <location>
        <begin position="1"/>
        <end position="21"/>
    </location>
</feature>
<dbReference type="SUPFAM" id="SSF51338">
    <property type="entry name" value="Composite domain of metallo-dependent hydrolases"/>
    <property type="match status" value="1"/>
</dbReference>
<evidence type="ECO:0000259" key="2">
    <source>
        <dbReference type="Pfam" id="PF01979"/>
    </source>
</evidence>
<dbReference type="CDD" id="cd01299">
    <property type="entry name" value="Met_dep_hydrolase_A"/>
    <property type="match status" value="1"/>
</dbReference>
<evidence type="ECO:0000313" key="4">
    <source>
        <dbReference type="Proteomes" id="UP000443353"/>
    </source>
</evidence>
<name>A0A7X3FZM9_9BURK</name>
<dbReference type="EMBL" id="WSES01000004">
    <property type="protein sequence ID" value="MVW60981.1"/>
    <property type="molecule type" value="Genomic_DNA"/>
</dbReference>
<keyword evidence="1" id="KW-0732">Signal</keyword>
<dbReference type="InterPro" id="IPR032466">
    <property type="entry name" value="Metal_Hydrolase"/>
</dbReference>
<sequence length="440" mass="46035">MTTPTRILTAVLSLLAANACAADAAPATPHTVVLRAARMFDGASGKLVERPQLTIVGNKIVRIAQADKADVPAGAEVIDLGDATLLPGFIDAHVHLSGQGSDNWYGDFFDNMMRFPAEQALYGAYYARITLEAGFTSVRDVGSTDWVALGLRNAIDAGKVPGPRMLVSNYAVGSTGGHADQDPIPPHKLPLAGPLQGVCNGPEECRAAVRYQIKYGANVIKFMPSGGVLSLSDPVDAPELSQDEMNAVIGESHAWGRKVAAHAPGDKAAKMAVAAGVDSIEHGSFIEDDTLRAMKAKGVYLVPTISAIAHVEEKIATFPPVIAEKGRAAAAHLRQTFRHAVQIGVPIALGTDAGVGAHGTNAREFRYMVENGLSPAQSLLAGTSNAARLLGTIDRVGTLEAGKLADVVAVPGNPIADITVTERPVFVMKDGVVVRRGAVR</sequence>
<dbReference type="InterPro" id="IPR051781">
    <property type="entry name" value="Metallo-dep_Hydrolase"/>
</dbReference>
<protein>
    <submittedName>
        <fullName evidence="3">Amidohydrolase family protein</fullName>
    </submittedName>
</protein>
<reference evidence="3 4" key="1">
    <citation type="submission" date="2019-12" db="EMBL/GenBank/DDBJ databases">
        <authorList>
            <person name="Li C."/>
            <person name="Zhao J."/>
        </authorList>
    </citation>
    <scope>NUCLEOTIDE SEQUENCE [LARGE SCALE GENOMIC DNA]</scope>
    <source>
        <strain evidence="3 4">NEAU-DD11</strain>
    </source>
</reference>
<gene>
    <name evidence="3" type="ORF">GPY61_13685</name>
</gene>
<comment type="caution">
    <text evidence="3">The sequence shown here is derived from an EMBL/GenBank/DDBJ whole genome shotgun (WGS) entry which is preliminary data.</text>
</comment>
<keyword evidence="4" id="KW-1185">Reference proteome</keyword>
<dbReference type="Proteomes" id="UP000443353">
    <property type="component" value="Unassembled WGS sequence"/>
</dbReference>
<dbReference type="InterPro" id="IPR006680">
    <property type="entry name" value="Amidohydro-rel"/>
</dbReference>
<dbReference type="GO" id="GO:0016810">
    <property type="term" value="F:hydrolase activity, acting on carbon-nitrogen (but not peptide) bonds"/>
    <property type="evidence" value="ECO:0007669"/>
    <property type="project" value="InterPro"/>
</dbReference>
<proteinExistence type="predicted"/>
<organism evidence="3 4">
    <name type="scientific">Massilia cellulosiltytica</name>
    <dbReference type="NCBI Taxonomy" id="2683234"/>
    <lineage>
        <taxon>Bacteria</taxon>
        <taxon>Pseudomonadati</taxon>
        <taxon>Pseudomonadota</taxon>
        <taxon>Betaproteobacteria</taxon>
        <taxon>Burkholderiales</taxon>
        <taxon>Oxalobacteraceae</taxon>
        <taxon>Telluria group</taxon>
        <taxon>Massilia</taxon>
    </lineage>
</organism>
<dbReference type="Gene3D" id="3.20.20.140">
    <property type="entry name" value="Metal-dependent hydrolases"/>
    <property type="match status" value="1"/>
</dbReference>
<dbReference type="PANTHER" id="PTHR43135:SF3">
    <property type="entry name" value="ALPHA-D-RIBOSE 1-METHYLPHOSPHONATE 5-TRIPHOSPHATE DIPHOSPHATASE"/>
    <property type="match status" value="1"/>
</dbReference>
<dbReference type="RefSeq" id="WP_160409178.1">
    <property type="nucleotide sequence ID" value="NZ_WSES01000004.1"/>
</dbReference>
<dbReference type="Gene3D" id="2.30.40.10">
    <property type="entry name" value="Urease, subunit C, domain 1"/>
    <property type="match status" value="1"/>
</dbReference>
<dbReference type="AlphaFoldDB" id="A0A7X3FZM9"/>